<gene>
    <name evidence="1" type="ORF">O6B92_08735</name>
</gene>
<accession>A0A9Q4KRH6</accession>
<organism evidence="1 2">
    <name type="scientific">Campylobacter ureolyticus</name>
    <dbReference type="NCBI Taxonomy" id="827"/>
    <lineage>
        <taxon>Bacteria</taxon>
        <taxon>Pseudomonadati</taxon>
        <taxon>Campylobacterota</taxon>
        <taxon>Epsilonproteobacteria</taxon>
        <taxon>Campylobacterales</taxon>
        <taxon>Campylobacteraceae</taxon>
        <taxon>Campylobacter</taxon>
    </lineage>
</organism>
<reference evidence="1" key="1">
    <citation type="submission" date="2022-12" db="EMBL/GenBank/DDBJ databases">
        <title>Species Delineation and Comparative Genomics within the Campylobacter ureolyticus Complex.</title>
        <authorList>
            <person name="Maki J."/>
            <person name="Howard M."/>
            <person name="Connelly S."/>
            <person name="Hardy D.J."/>
            <person name="Cameron A."/>
        </authorList>
    </citation>
    <scope>NUCLEOTIDE SEQUENCE</scope>
    <source>
        <strain evidence="1">URMC_786</strain>
    </source>
</reference>
<sequence>MAKTKLTDLNNMLFEQMEKLRDDTIKGDELKEELERSKAVDSIAGKILDLANLSLNAAKFDAQYGIKSPDFFIENKGS</sequence>
<dbReference type="Proteomes" id="UP001075461">
    <property type="component" value="Unassembled WGS sequence"/>
</dbReference>
<evidence type="ECO:0000313" key="1">
    <source>
        <dbReference type="EMBL" id="MCZ6162411.1"/>
    </source>
</evidence>
<comment type="caution">
    <text evidence="1">The sequence shown here is derived from an EMBL/GenBank/DDBJ whole genome shotgun (WGS) entry which is preliminary data.</text>
</comment>
<dbReference type="EMBL" id="JAPXGP010000008">
    <property type="protein sequence ID" value="MCZ6162411.1"/>
    <property type="molecule type" value="Genomic_DNA"/>
</dbReference>
<dbReference type="RefSeq" id="WP_269480644.1">
    <property type="nucleotide sequence ID" value="NZ_JAPXGH010000011.1"/>
</dbReference>
<protein>
    <recommendedName>
        <fullName evidence="3">Phage protein</fullName>
    </recommendedName>
</protein>
<proteinExistence type="predicted"/>
<name>A0A9Q4KRH6_9BACT</name>
<evidence type="ECO:0008006" key="3">
    <source>
        <dbReference type="Google" id="ProtNLM"/>
    </source>
</evidence>
<dbReference type="AlphaFoldDB" id="A0A9Q4KRH6"/>
<evidence type="ECO:0000313" key="2">
    <source>
        <dbReference type="Proteomes" id="UP001075461"/>
    </source>
</evidence>